<dbReference type="Pfam" id="PF10536">
    <property type="entry name" value="PMD"/>
    <property type="match status" value="1"/>
</dbReference>
<reference evidence="2" key="1">
    <citation type="submission" date="2004-06" db="EMBL/GenBank/DDBJ databases">
        <authorList>
            <person name="Town C.D."/>
        </authorList>
    </citation>
    <scope>NUCLEOTIDE SEQUENCE</scope>
</reference>
<dbReference type="EMBL" id="AC149040">
    <property type="protein sequence ID" value="ABD32270.2"/>
    <property type="molecule type" value="Genomic_DNA"/>
</dbReference>
<dbReference type="PANTHER" id="PTHR46033">
    <property type="entry name" value="PROTEIN MAIN-LIKE 2"/>
    <property type="match status" value="1"/>
</dbReference>
<dbReference type="PANTHER" id="PTHR46033:SF1">
    <property type="entry name" value="PROTEIN MAIN-LIKE 2"/>
    <property type="match status" value="1"/>
</dbReference>
<proteinExistence type="predicted"/>
<evidence type="ECO:0000313" key="2">
    <source>
        <dbReference type="EMBL" id="ABD32270.2"/>
    </source>
</evidence>
<dbReference type="GO" id="GO:0010073">
    <property type="term" value="P:meristem maintenance"/>
    <property type="evidence" value="ECO:0007669"/>
    <property type="project" value="InterPro"/>
</dbReference>
<organism evidence="2">
    <name type="scientific">Medicago truncatula</name>
    <name type="common">Barrel medic</name>
    <name type="synonym">Medicago tribuloides</name>
    <dbReference type="NCBI Taxonomy" id="3880"/>
    <lineage>
        <taxon>Eukaryota</taxon>
        <taxon>Viridiplantae</taxon>
        <taxon>Streptophyta</taxon>
        <taxon>Embryophyta</taxon>
        <taxon>Tracheophyta</taxon>
        <taxon>Spermatophyta</taxon>
        <taxon>Magnoliopsida</taxon>
        <taxon>eudicotyledons</taxon>
        <taxon>Gunneridae</taxon>
        <taxon>Pentapetalae</taxon>
        <taxon>rosids</taxon>
        <taxon>fabids</taxon>
        <taxon>Fabales</taxon>
        <taxon>Fabaceae</taxon>
        <taxon>Papilionoideae</taxon>
        <taxon>50 kb inversion clade</taxon>
        <taxon>NPAAA clade</taxon>
        <taxon>Hologalegina</taxon>
        <taxon>IRL clade</taxon>
        <taxon>Trifolieae</taxon>
        <taxon>Medicago</taxon>
    </lineage>
</organism>
<reference evidence="2" key="2">
    <citation type="submission" date="2007-03" db="EMBL/GenBank/DDBJ databases">
        <authorList>
            <consortium name="The International Medicago Genome Annotation Group"/>
        </authorList>
    </citation>
    <scope>NUCLEOTIDE SEQUENCE</scope>
</reference>
<evidence type="ECO:0000259" key="1">
    <source>
        <dbReference type="Pfam" id="PF10536"/>
    </source>
</evidence>
<accession>Q2HUW4</accession>
<dbReference type="InterPro" id="IPR044824">
    <property type="entry name" value="MAIN-like"/>
</dbReference>
<dbReference type="AlphaFoldDB" id="Q2HUW4"/>
<feature type="domain" description="Aminotransferase-like plant mobile" evidence="1">
    <location>
        <begin position="44"/>
        <end position="166"/>
    </location>
</feature>
<dbReference type="InterPro" id="IPR019557">
    <property type="entry name" value="AminoTfrase-like_pln_mobile"/>
</dbReference>
<gene>
    <name evidence="2" type="ORF">MtrDRAFT_AC149040g33v2</name>
</gene>
<protein>
    <submittedName>
        <fullName evidence="2">IMP dehydrogenase/GMP reductase, related</fullName>
    </submittedName>
</protein>
<sequence>MLDHDAVVDWSHGITHMTRLLGMSDDAACAESKSEYGSHISYPTLKRLYKEHLTVARDLHDPQTREERLERHMRRSWCVRSFLLYLVGSALFTNKMNRDIHLIYLDCMTHLDAIGKWSWGGMTLAYLYDYFDDYVRLLNKTMDGCGTLLMGWILEHLAGSYPRKKNNMAGLRADVREGD</sequence>
<name>Q2HUW4_MEDTR</name>